<accession>A0ABD0XIF6</accession>
<proteinExistence type="predicted"/>
<dbReference type="InterPro" id="IPR035992">
    <property type="entry name" value="Ricin_B-like_lectins"/>
</dbReference>
<dbReference type="Pfam" id="PF24562">
    <property type="entry name" value="CysR_MRC2_N"/>
    <property type="match status" value="1"/>
</dbReference>
<keyword evidence="1" id="KW-0812">Transmembrane</keyword>
<dbReference type="CDD" id="cd23385">
    <property type="entry name" value="beta-trefoil_Ricin_MRC-like"/>
    <property type="match status" value="1"/>
</dbReference>
<evidence type="ECO:0000256" key="1">
    <source>
        <dbReference type="SAM" id="Phobius"/>
    </source>
</evidence>
<keyword evidence="4" id="KW-1185">Reference proteome</keyword>
<organism evidence="3 4">
    <name type="scientific">Umbra pygmaea</name>
    <name type="common">Eastern mudminnow</name>
    <dbReference type="NCBI Taxonomy" id="75934"/>
    <lineage>
        <taxon>Eukaryota</taxon>
        <taxon>Metazoa</taxon>
        <taxon>Chordata</taxon>
        <taxon>Craniata</taxon>
        <taxon>Vertebrata</taxon>
        <taxon>Euteleostomi</taxon>
        <taxon>Actinopterygii</taxon>
        <taxon>Neopterygii</taxon>
        <taxon>Teleostei</taxon>
        <taxon>Protacanthopterygii</taxon>
        <taxon>Esociformes</taxon>
        <taxon>Umbridae</taxon>
        <taxon>Umbra</taxon>
    </lineage>
</organism>
<protein>
    <recommendedName>
        <fullName evidence="2">Ricin B lectin domain-containing protein</fullName>
    </recommendedName>
</protein>
<dbReference type="PROSITE" id="PS50231">
    <property type="entry name" value="RICIN_B_LECTIN"/>
    <property type="match status" value="1"/>
</dbReference>
<comment type="caution">
    <text evidence="3">The sequence shown here is derived from an EMBL/GenBank/DDBJ whole genome shotgun (WGS) entry which is preliminary data.</text>
</comment>
<feature type="domain" description="Ricin B lectin" evidence="2">
    <location>
        <begin position="67"/>
        <end position="187"/>
    </location>
</feature>
<evidence type="ECO:0000313" key="3">
    <source>
        <dbReference type="EMBL" id="KAL1007517.1"/>
    </source>
</evidence>
<dbReference type="InterPro" id="IPR052678">
    <property type="entry name" value="OST-beta_subunit"/>
</dbReference>
<dbReference type="Proteomes" id="UP001557470">
    <property type="component" value="Unassembled WGS sequence"/>
</dbReference>
<keyword evidence="1" id="KW-0472">Membrane</keyword>
<name>A0ABD0XIF6_UMBPY</name>
<dbReference type="SUPFAM" id="SSF50370">
    <property type="entry name" value="Ricin B-like lectins"/>
    <property type="match status" value="1"/>
</dbReference>
<dbReference type="EMBL" id="JAGEUA010000002">
    <property type="protein sequence ID" value="KAL1007517.1"/>
    <property type="molecule type" value="Genomic_DNA"/>
</dbReference>
<dbReference type="InterPro" id="IPR029387">
    <property type="entry name" value="OSTbeta"/>
</dbReference>
<sequence length="381" mass="42779">MNFGKPLCILICSTGRFLLCTSLELLSFLLPHALPAGKETTSENSCWRFHSDMSCVWITLCFLLTGASSFMIYNTYHGLCLENNPKTGLVQLKRCNLDSDVQQWIWIEQSVLQSVGTSRCLSASHPDPVQTVPCEGVEDWYNMEAGELQWGCELNRLISKNSSLELSTDGKRLTLSRRSKQTKWRSLDEGDICQDRLRSKRASSKLDTFEVESAGQQEAEATVMTDEQREFLRWYYRTEDPTIWKFAMLSLSFAALLIGCILLGMGFMADKNRKKIAKYKSAALAMTPEAEELQVIVTSVPAQVSIDQSASPVSKPKPILDNGETKERRPGDIVLTWKDGNVSSLYGEGDEVEEVEKKEVSQNEMKDVLTIELVEGVDEGQ</sequence>
<feature type="transmembrane region" description="Helical" evidence="1">
    <location>
        <begin position="246"/>
        <end position="269"/>
    </location>
</feature>
<dbReference type="Gene3D" id="2.80.10.50">
    <property type="match status" value="1"/>
</dbReference>
<feature type="transmembrane region" description="Helical" evidence="1">
    <location>
        <begin position="55"/>
        <end position="76"/>
    </location>
</feature>
<reference evidence="3 4" key="1">
    <citation type="submission" date="2024-06" db="EMBL/GenBank/DDBJ databases">
        <authorList>
            <person name="Pan Q."/>
            <person name="Wen M."/>
            <person name="Jouanno E."/>
            <person name="Zahm M."/>
            <person name="Klopp C."/>
            <person name="Cabau C."/>
            <person name="Louis A."/>
            <person name="Berthelot C."/>
            <person name="Parey E."/>
            <person name="Roest Crollius H."/>
            <person name="Montfort J."/>
            <person name="Robinson-Rechavi M."/>
            <person name="Bouchez O."/>
            <person name="Lampietro C."/>
            <person name="Lopez Roques C."/>
            <person name="Donnadieu C."/>
            <person name="Postlethwait J."/>
            <person name="Bobe J."/>
            <person name="Verreycken H."/>
            <person name="Guiguen Y."/>
        </authorList>
    </citation>
    <scope>NUCLEOTIDE SEQUENCE [LARGE SCALE GENOMIC DNA]</scope>
    <source>
        <strain evidence="3">Up_M1</strain>
        <tissue evidence="3">Testis</tissue>
    </source>
</reference>
<evidence type="ECO:0000259" key="2">
    <source>
        <dbReference type="SMART" id="SM00458"/>
    </source>
</evidence>
<dbReference type="PANTHER" id="PTHR36129">
    <property type="entry name" value="ORGANIC SOLUTE TRANSPORTER SUBUNIT BETA-RELATED"/>
    <property type="match status" value="1"/>
</dbReference>
<dbReference type="PANTHER" id="PTHR36129:SF3">
    <property type="match status" value="1"/>
</dbReference>
<evidence type="ECO:0000313" key="4">
    <source>
        <dbReference type="Proteomes" id="UP001557470"/>
    </source>
</evidence>
<dbReference type="Pfam" id="PF15048">
    <property type="entry name" value="OSTbeta"/>
    <property type="match status" value="1"/>
</dbReference>
<gene>
    <name evidence="3" type="ORF">UPYG_G00087840</name>
</gene>
<dbReference type="AlphaFoldDB" id="A0ABD0XIF6"/>
<dbReference type="InterPro" id="IPR000772">
    <property type="entry name" value="Ricin_B_lectin"/>
</dbReference>
<dbReference type="SMART" id="SM00458">
    <property type="entry name" value="RICIN"/>
    <property type="match status" value="1"/>
</dbReference>
<keyword evidence="1" id="KW-1133">Transmembrane helix</keyword>